<feature type="binding site" evidence="6 8">
    <location>
        <position position="108"/>
    </location>
    <ligand>
        <name>FMN</name>
        <dbReference type="ChEBI" id="CHEBI:58210"/>
    </ligand>
</feature>
<feature type="binding site" evidence="6 8">
    <location>
        <position position="219"/>
    </location>
    <ligand>
        <name>FMN</name>
        <dbReference type="ChEBI" id="CHEBI:58210"/>
    </ligand>
</feature>
<dbReference type="Proteomes" id="UP000183656">
    <property type="component" value="Unassembled WGS sequence"/>
</dbReference>
<comment type="similarity">
    <text evidence="1 6">Belongs to the pyridoxamine 5'-phosphate oxidase family.</text>
</comment>
<feature type="domain" description="Pyridoxine 5'-phosphate oxidase dimerisation C-terminal" evidence="10">
    <location>
        <begin position="196"/>
        <end position="236"/>
    </location>
</feature>
<evidence type="ECO:0000256" key="5">
    <source>
        <dbReference type="ARBA" id="ARBA00023096"/>
    </source>
</evidence>
<proteinExistence type="inferred from homology"/>
<feature type="binding site" evidence="6 8">
    <location>
        <position position="209"/>
    </location>
    <ligand>
        <name>FMN</name>
        <dbReference type="ChEBI" id="CHEBI:58210"/>
    </ligand>
</feature>
<comment type="cofactor">
    <cofactor evidence="6 8">
        <name>FMN</name>
        <dbReference type="ChEBI" id="CHEBI:58210"/>
    </cofactor>
    <text evidence="6 8">Binds 1 FMN per subunit.</text>
</comment>
<comment type="pathway">
    <text evidence="6">Cofactor metabolism; pyridoxal 5'-phosphate salvage; pyridoxal 5'-phosphate from pyridoxamine 5'-phosphate: step 1/1.</text>
</comment>
<dbReference type="PIRSF" id="PIRSF000190">
    <property type="entry name" value="Pyd_amn-ph_oxd"/>
    <property type="match status" value="1"/>
</dbReference>
<dbReference type="Gene3D" id="2.30.110.10">
    <property type="entry name" value="Electron Transport, Fmn-binding Protein, Chain A"/>
    <property type="match status" value="1"/>
</dbReference>
<dbReference type="InterPro" id="IPR011576">
    <property type="entry name" value="Pyridox_Oxase_N"/>
</dbReference>
<keyword evidence="12" id="KW-1185">Reference proteome</keyword>
<comment type="function">
    <text evidence="6">Catalyzes the oxidation of either pyridoxine 5'-phosphate (PNP) or pyridoxamine 5'-phosphate (PMP) into pyridoxal 5'-phosphate (PLP).</text>
</comment>
<dbReference type="PANTHER" id="PTHR10851">
    <property type="entry name" value="PYRIDOXINE-5-PHOSPHATE OXIDASE"/>
    <property type="match status" value="1"/>
</dbReference>
<dbReference type="GO" id="GO:0010181">
    <property type="term" value="F:FMN binding"/>
    <property type="evidence" value="ECO:0007669"/>
    <property type="project" value="UniProtKB-UniRule"/>
</dbReference>
<feature type="binding site" evidence="6 7">
    <location>
        <position position="152"/>
    </location>
    <ligand>
        <name>substrate</name>
    </ligand>
</feature>
<evidence type="ECO:0000256" key="1">
    <source>
        <dbReference type="ARBA" id="ARBA00007301"/>
    </source>
</evidence>
<evidence type="ECO:0000256" key="8">
    <source>
        <dbReference type="PIRSR" id="PIRSR000190-2"/>
    </source>
</evidence>
<feature type="binding site" evidence="6 8">
    <location>
        <position position="107"/>
    </location>
    <ligand>
        <name>FMN</name>
        <dbReference type="ChEBI" id="CHEBI:58210"/>
    </ligand>
</feature>
<evidence type="ECO:0000313" key="12">
    <source>
        <dbReference type="Proteomes" id="UP000183656"/>
    </source>
</evidence>
<feature type="binding site" evidence="6 8">
    <location>
        <begin position="165"/>
        <end position="166"/>
    </location>
    <ligand>
        <name>FMN</name>
        <dbReference type="ChEBI" id="CHEBI:58210"/>
    </ligand>
</feature>
<dbReference type="HAMAP" id="MF_01629">
    <property type="entry name" value="PdxH"/>
    <property type="match status" value="1"/>
</dbReference>
<evidence type="ECO:0000259" key="9">
    <source>
        <dbReference type="Pfam" id="PF01243"/>
    </source>
</evidence>
<feature type="binding site" evidence="6 8">
    <location>
        <begin position="101"/>
        <end position="102"/>
    </location>
    <ligand>
        <name>FMN</name>
        <dbReference type="ChEBI" id="CHEBI:58210"/>
    </ligand>
</feature>
<evidence type="ECO:0000313" key="11">
    <source>
        <dbReference type="EMBL" id="SFU89434.1"/>
    </source>
</evidence>
<comment type="pathway">
    <text evidence="6">Cofactor metabolism; pyridoxal 5'-phosphate salvage; pyridoxal 5'-phosphate from pyridoxine 5'-phosphate: step 1/1.</text>
</comment>
<keyword evidence="3 6" id="KW-0288">FMN</keyword>
<evidence type="ECO:0000256" key="6">
    <source>
        <dbReference type="HAMAP-Rule" id="MF_01629"/>
    </source>
</evidence>
<dbReference type="NCBIfam" id="TIGR00558">
    <property type="entry name" value="pdxH"/>
    <property type="match status" value="1"/>
</dbReference>
<evidence type="ECO:0000259" key="10">
    <source>
        <dbReference type="Pfam" id="PF10590"/>
    </source>
</evidence>
<feature type="binding site" evidence="6 7">
    <location>
        <begin position="215"/>
        <end position="217"/>
    </location>
    <ligand>
        <name>substrate</name>
    </ligand>
</feature>
<dbReference type="EMBL" id="FPBX01000032">
    <property type="protein sequence ID" value="SFU89434.1"/>
    <property type="molecule type" value="Genomic_DNA"/>
</dbReference>
<dbReference type="EC" id="1.4.3.5" evidence="6"/>
<evidence type="ECO:0000256" key="2">
    <source>
        <dbReference type="ARBA" id="ARBA00022630"/>
    </source>
</evidence>
<dbReference type="PROSITE" id="PS01064">
    <property type="entry name" value="PYRIDOX_OXIDASE"/>
    <property type="match status" value="1"/>
</dbReference>
<keyword evidence="2 6" id="KW-0285">Flavoprotein</keyword>
<feature type="binding site" evidence="6 7">
    <location>
        <position position="148"/>
    </location>
    <ligand>
        <name>substrate</name>
    </ligand>
</feature>
<dbReference type="PANTHER" id="PTHR10851:SF0">
    <property type="entry name" value="PYRIDOXINE-5'-PHOSPHATE OXIDASE"/>
    <property type="match status" value="1"/>
</dbReference>
<protein>
    <recommendedName>
        <fullName evidence="6">Pyridoxine/pyridoxamine 5'-phosphate oxidase</fullName>
        <ecNumber evidence="6">1.4.3.5</ecNumber>
    </recommendedName>
    <alternativeName>
        <fullName evidence="6">PNP/PMP oxidase</fullName>
        <shortName evidence="6">PNPOx</shortName>
    </alternativeName>
    <alternativeName>
        <fullName evidence="6">Pyridoxal 5'-phosphate synthase</fullName>
    </alternativeName>
</protein>
<dbReference type="STRING" id="343013.SAMN04489707_103231"/>
<dbReference type="NCBIfam" id="NF004231">
    <property type="entry name" value="PRK05679.1"/>
    <property type="match status" value="1"/>
</dbReference>
<dbReference type="InterPro" id="IPR019740">
    <property type="entry name" value="Pyridox_Oxase_CS"/>
</dbReference>
<comment type="subunit">
    <text evidence="6">Homodimer.</text>
</comment>
<dbReference type="UniPathway" id="UPA01068">
    <property type="reaction ID" value="UER00304"/>
</dbReference>
<feature type="binding site" evidence="7">
    <location>
        <begin position="33"/>
        <end position="36"/>
    </location>
    <ligand>
        <name>substrate</name>
    </ligand>
</feature>
<keyword evidence="5 6" id="KW-0664">Pyridoxine biosynthesis</keyword>
<comment type="caution">
    <text evidence="6">Lacks conserved residue(s) required for the propagation of feature annotation.</text>
</comment>
<dbReference type="InterPro" id="IPR000659">
    <property type="entry name" value="Pyridox_Oxase"/>
</dbReference>
<evidence type="ECO:0000256" key="7">
    <source>
        <dbReference type="PIRSR" id="PIRSR000190-1"/>
    </source>
</evidence>
<feature type="domain" description="Pyridoxamine 5'-phosphate oxidase N-terminal" evidence="9">
    <location>
        <begin position="58"/>
        <end position="182"/>
    </location>
</feature>
<evidence type="ECO:0000256" key="4">
    <source>
        <dbReference type="ARBA" id="ARBA00023002"/>
    </source>
</evidence>
<feature type="binding site" evidence="6 7">
    <location>
        <position position="91"/>
    </location>
    <ligand>
        <name>substrate</name>
    </ligand>
</feature>
<dbReference type="GO" id="GO:0008615">
    <property type="term" value="P:pyridoxine biosynthetic process"/>
    <property type="evidence" value="ECO:0007669"/>
    <property type="project" value="UniProtKB-UniRule"/>
</dbReference>
<dbReference type="InterPro" id="IPR012349">
    <property type="entry name" value="Split_barrel_FMN-bd"/>
</dbReference>
<dbReference type="SUPFAM" id="SSF50475">
    <property type="entry name" value="FMN-binding split barrel"/>
    <property type="match status" value="1"/>
</dbReference>
<dbReference type="AlphaFoldDB" id="A0A1I7JW97"/>
<reference evidence="11 12" key="1">
    <citation type="submission" date="2016-10" db="EMBL/GenBank/DDBJ databases">
        <authorList>
            <person name="de Groot N.N."/>
        </authorList>
    </citation>
    <scope>NUCLEOTIDE SEQUENCE [LARGE SCALE GENOMIC DNA]</scope>
    <source>
        <strain evidence="11 12">R-24608</strain>
    </source>
</reference>
<keyword evidence="4 6" id="KW-0560">Oxidoreductase</keyword>
<evidence type="ECO:0000256" key="3">
    <source>
        <dbReference type="ARBA" id="ARBA00022643"/>
    </source>
</evidence>
<feature type="binding site" evidence="6 7">
    <location>
        <position position="156"/>
    </location>
    <ligand>
        <name>substrate</name>
    </ligand>
</feature>
<feature type="binding site" evidence="6 8">
    <location>
        <begin position="86"/>
        <end position="91"/>
    </location>
    <ligand>
        <name>FMN</name>
        <dbReference type="ChEBI" id="CHEBI:58210"/>
    </ligand>
</feature>
<accession>A0A1I7JW97</accession>
<dbReference type="Pfam" id="PF01243">
    <property type="entry name" value="PNPOx_N"/>
    <property type="match status" value="1"/>
</dbReference>
<sequence>MTVRSAACWLTPLRTARHNERMNATHSSIADLRKSYERAELSEDASHADPLQQFDQWLHEALAAQVPEPNAMTVATVDGSLRPSTRVVLIKGYDARGIVWYTNYDSRKGRELAGNPFAALQFHWVELERVVRIEGRVEKVDAADSDAYYASRPLDSRIGAWASPQSQVIPGRSVLVANAAKYGAQFLLQPPRPPHWGGYRLVPDRWEFWQGRKSRLHDRLRYRLEGGAWLRERLAP</sequence>
<comment type="catalytic activity">
    <reaction evidence="6">
        <text>pyridoxamine 5'-phosphate + O2 + H2O = pyridoxal 5'-phosphate + H2O2 + NH4(+)</text>
        <dbReference type="Rhea" id="RHEA:15817"/>
        <dbReference type="ChEBI" id="CHEBI:15377"/>
        <dbReference type="ChEBI" id="CHEBI:15379"/>
        <dbReference type="ChEBI" id="CHEBI:16240"/>
        <dbReference type="ChEBI" id="CHEBI:28938"/>
        <dbReference type="ChEBI" id="CHEBI:58451"/>
        <dbReference type="ChEBI" id="CHEBI:597326"/>
        <dbReference type="EC" id="1.4.3.5"/>
    </reaction>
</comment>
<comment type="catalytic activity">
    <reaction evidence="6">
        <text>pyridoxine 5'-phosphate + O2 = pyridoxal 5'-phosphate + H2O2</text>
        <dbReference type="Rhea" id="RHEA:15149"/>
        <dbReference type="ChEBI" id="CHEBI:15379"/>
        <dbReference type="ChEBI" id="CHEBI:16240"/>
        <dbReference type="ChEBI" id="CHEBI:58589"/>
        <dbReference type="ChEBI" id="CHEBI:597326"/>
        <dbReference type="EC" id="1.4.3.5"/>
    </reaction>
</comment>
<dbReference type="GO" id="GO:0004733">
    <property type="term" value="F:pyridoxamine phosphate oxidase activity"/>
    <property type="evidence" value="ECO:0007669"/>
    <property type="project" value="UniProtKB-UniRule"/>
</dbReference>
<name>A0A1I7JW97_9BURK</name>
<dbReference type="Pfam" id="PF10590">
    <property type="entry name" value="PNP_phzG_C"/>
    <property type="match status" value="1"/>
</dbReference>
<gene>
    <name evidence="6" type="primary">pdxH</name>
    <name evidence="11" type="ORF">SAMN04489707_103231</name>
</gene>
<dbReference type="InterPro" id="IPR019576">
    <property type="entry name" value="Pyridoxamine_oxidase_dimer_C"/>
</dbReference>
<organism evidence="11 12">
    <name type="scientific">Paenacidovorax caeni</name>
    <dbReference type="NCBI Taxonomy" id="343013"/>
    <lineage>
        <taxon>Bacteria</taxon>
        <taxon>Pseudomonadati</taxon>
        <taxon>Pseudomonadota</taxon>
        <taxon>Betaproteobacteria</taxon>
        <taxon>Burkholderiales</taxon>
        <taxon>Comamonadaceae</taxon>
        <taxon>Paenacidovorax</taxon>
    </lineage>
</organism>